<accession>A0A239ETS4</accession>
<dbReference type="Gene3D" id="3.90.1560.10">
    <property type="entry name" value="ComB-like"/>
    <property type="match status" value="1"/>
</dbReference>
<dbReference type="InterPro" id="IPR036702">
    <property type="entry name" value="ComB-like_sf"/>
</dbReference>
<dbReference type="PANTHER" id="PTHR37311:SF1">
    <property type="entry name" value="2-PHOSPHOSULFOLACTATE PHOSPHATASE-RELATED"/>
    <property type="match status" value="1"/>
</dbReference>
<dbReference type="Pfam" id="PF04029">
    <property type="entry name" value="2-ph_phosp"/>
    <property type="match status" value="1"/>
</dbReference>
<organism evidence="8 9">
    <name type="scientific">Actinoplanes regularis</name>
    <dbReference type="NCBI Taxonomy" id="52697"/>
    <lineage>
        <taxon>Bacteria</taxon>
        <taxon>Bacillati</taxon>
        <taxon>Actinomycetota</taxon>
        <taxon>Actinomycetes</taxon>
        <taxon>Micromonosporales</taxon>
        <taxon>Micromonosporaceae</taxon>
        <taxon>Actinoplanes</taxon>
    </lineage>
</organism>
<evidence type="ECO:0000256" key="2">
    <source>
        <dbReference type="ARBA" id="ARBA00009997"/>
    </source>
</evidence>
<comment type="similarity">
    <text evidence="2">Belongs to the ComB family.</text>
</comment>
<dbReference type="OrthoDB" id="8588453at2"/>
<dbReference type="GO" id="GO:0000287">
    <property type="term" value="F:magnesium ion binding"/>
    <property type="evidence" value="ECO:0007669"/>
    <property type="project" value="InterPro"/>
</dbReference>
<protein>
    <recommendedName>
        <fullName evidence="4">Probable 2-phosphosulfolactate phosphatase</fullName>
        <ecNumber evidence="3">3.1.3.71</ecNumber>
    </recommendedName>
</protein>
<evidence type="ECO:0000256" key="4">
    <source>
        <dbReference type="ARBA" id="ARBA00021948"/>
    </source>
</evidence>
<keyword evidence="5" id="KW-0378">Hydrolase</keyword>
<comment type="catalytic activity">
    <reaction evidence="7">
        <text>(2R)-O-phospho-3-sulfolactate + H2O = (2R)-3-sulfolactate + phosphate</text>
        <dbReference type="Rhea" id="RHEA:23416"/>
        <dbReference type="ChEBI" id="CHEBI:15377"/>
        <dbReference type="ChEBI" id="CHEBI:15597"/>
        <dbReference type="ChEBI" id="CHEBI:43474"/>
        <dbReference type="ChEBI" id="CHEBI:58738"/>
        <dbReference type="EC" id="3.1.3.71"/>
    </reaction>
</comment>
<dbReference type="SUPFAM" id="SSF142823">
    <property type="entry name" value="ComB-like"/>
    <property type="match status" value="1"/>
</dbReference>
<dbReference type="GO" id="GO:0050532">
    <property type="term" value="F:2-phosphosulfolactate phosphatase activity"/>
    <property type="evidence" value="ECO:0007669"/>
    <property type="project" value="UniProtKB-EC"/>
</dbReference>
<dbReference type="AlphaFoldDB" id="A0A239ETS4"/>
<dbReference type="InterPro" id="IPR005238">
    <property type="entry name" value="ComB-like"/>
</dbReference>
<dbReference type="RefSeq" id="WP_089297038.1">
    <property type="nucleotide sequence ID" value="NZ_BOMU01000079.1"/>
</dbReference>
<dbReference type="Proteomes" id="UP000198415">
    <property type="component" value="Unassembled WGS sequence"/>
</dbReference>
<gene>
    <name evidence="8" type="ORF">SAMN06264365_116105</name>
</gene>
<dbReference type="PANTHER" id="PTHR37311">
    <property type="entry name" value="2-PHOSPHOSULFOLACTATE PHOSPHATASE-RELATED"/>
    <property type="match status" value="1"/>
</dbReference>
<evidence type="ECO:0000313" key="9">
    <source>
        <dbReference type="Proteomes" id="UP000198415"/>
    </source>
</evidence>
<dbReference type="EC" id="3.1.3.71" evidence="3"/>
<keyword evidence="6" id="KW-0460">Magnesium</keyword>
<reference evidence="8 9" key="1">
    <citation type="submission" date="2017-06" db="EMBL/GenBank/DDBJ databases">
        <authorList>
            <person name="Kim H.J."/>
            <person name="Triplett B.A."/>
        </authorList>
    </citation>
    <scope>NUCLEOTIDE SEQUENCE [LARGE SCALE GENOMIC DNA]</scope>
    <source>
        <strain evidence="8 9">DSM 43151</strain>
    </source>
</reference>
<keyword evidence="9" id="KW-1185">Reference proteome</keyword>
<evidence type="ECO:0000313" key="8">
    <source>
        <dbReference type="EMBL" id="SNS47999.1"/>
    </source>
</evidence>
<evidence type="ECO:0000256" key="3">
    <source>
        <dbReference type="ARBA" id="ARBA00012953"/>
    </source>
</evidence>
<evidence type="ECO:0000256" key="6">
    <source>
        <dbReference type="ARBA" id="ARBA00022842"/>
    </source>
</evidence>
<evidence type="ECO:0000256" key="7">
    <source>
        <dbReference type="ARBA" id="ARBA00033711"/>
    </source>
</evidence>
<dbReference type="EMBL" id="FZNR01000016">
    <property type="protein sequence ID" value="SNS47999.1"/>
    <property type="molecule type" value="Genomic_DNA"/>
</dbReference>
<comment type="cofactor">
    <cofactor evidence="1">
        <name>Mg(2+)</name>
        <dbReference type="ChEBI" id="CHEBI:18420"/>
    </cofactor>
</comment>
<name>A0A239ETS4_9ACTN</name>
<sequence length="253" mass="26206">MHPAHAQRPYRLRFDWGLTGAQTVGADADVVVVVDVLSFTTTLSVAVESGAQVLPYRWKDETAARHAAQRQAVLAVGRSVAGPGDISLSPATIRANPPVHRILLPSPNGSTISLLAGARGATVVGAALRNFSAVARWITRSAASPEWTVAVIAAGEKWDDGSLRPAVEDLWGAGAILRSLKGAGFVNASPEAEVAAAAYAAVEADAPAALRACASGRELIEMGFGEDVEIAAEIDRCRHVPVLEGGVFSGTVA</sequence>
<proteinExistence type="inferred from homology"/>
<dbReference type="GO" id="GO:0050545">
    <property type="term" value="F:sulfopyruvate decarboxylase activity"/>
    <property type="evidence" value="ECO:0007669"/>
    <property type="project" value="TreeGrafter"/>
</dbReference>
<evidence type="ECO:0000256" key="1">
    <source>
        <dbReference type="ARBA" id="ARBA00001946"/>
    </source>
</evidence>
<evidence type="ECO:0000256" key="5">
    <source>
        <dbReference type="ARBA" id="ARBA00022801"/>
    </source>
</evidence>